<organism evidence="1 2">
    <name type="scientific">Cryomyces minteri</name>
    <dbReference type="NCBI Taxonomy" id="331657"/>
    <lineage>
        <taxon>Eukaryota</taxon>
        <taxon>Fungi</taxon>
        <taxon>Dikarya</taxon>
        <taxon>Ascomycota</taxon>
        <taxon>Pezizomycotina</taxon>
        <taxon>Dothideomycetes</taxon>
        <taxon>Dothideomycetes incertae sedis</taxon>
        <taxon>Cryomyces</taxon>
    </lineage>
</organism>
<evidence type="ECO:0000313" key="2">
    <source>
        <dbReference type="Proteomes" id="UP000308768"/>
    </source>
</evidence>
<reference evidence="1 2" key="1">
    <citation type="submission" date="2017-03" db="EMBL/GenBank/DDBJ databases">
        <title>Genomes of endolithic fungi from Antarctica.</title>
        <authorList>
            <person name="Coleine C."/>
            <person name="Masonjones S."/>
            <person name="Stajich J.E."/>
        </authorList>
    </citation>
    <scope>NUCLEOTIDE SEQUENCE [LARGE SCALE GENOMIC DNA]</scope>
    <source>
        <strain evidence="1 2">CCFEE 5187</strain>
    </source>
</reference>
<comment type="caution">
    <text evidence="1">The sequence shown here is derived from an EMBL/GenBank/DDBJ whole genome shotgun (WGS) entry which is preliminary data.</text>
</comment>
<sequence>MPSRQLTVEDLIDKDINEAFAKAQVRGKVGRPQWSTAPMDESTILKLVRGTIGDGFCLSRSDPIIKFNLGKVTYGIQRTGGPDDREIGFVQFTQCSTPVEAEQAMKGYLSGYQRNLADVVQKSRVQLGSYCLQDCNSVFWTRDTVFVQVESESLSDDTANLKIPHETILKIAQRLDQHLAQHSVAAEQQKKPHPELDTANPFKVRRGETFNLKLKNLGDVHKSKRSQIDNPKLIVQLSNGTDEGAYPFIARDVGMTKVKLMVAHKTTLAVAFKEVEVVVVDG</sequence>
<dbReference type="Proteomes" id="UP000308768">
    <property type="component" value="Unassembled WGS sequence"/>
</dbReference>
<evidence type="ECO:0000313" key="1">
    <source>
        <dbReference type="EMBL" id="TKA64834.1"/>
    </source>
</evidence>
<protein>
    <submittedName>
        <fullName evidence="1">Uncharacterized protein</fullName>
    </submittedName>
</protein>
<proteinExistence type="predicted"/>
<name>A0A4U0WNJ2_9PEZI</name>
<dbReference type="AlphaFoldDB" id="A0A4U0WNJ2"/>
<keyword evidence="2" id="KW-1185">Reference proteome</keyword>
<dbReference type="EMBL" id="NAJN01001214">
    <property type="protein sequence ID" value="TKA64834.1"/>
    <property type="molecule type" value="Genomic_DNA"/>
</dbReference>
<accession>A0A4U0WNJ2</accession>
<gene>
    <name evidence="1" type="ORF">B0A49_06776</name>
</gene>